<keyword evidence="1" id="KW-0472">Membrane</keyword>
<organism evidence="2 3">
    <name type="scientific">Escallonia herrerae</name>
    <dbReference type="NCBI Taxonomy" id="1293975"/>
    <lineage>
        <taxon>Eukaryota</taxon>
        <taxon>Viridiplantae</taxon>
        <taxon>Streptophyta</taxon>
        <taxon>Embryophyta</taxon>
        <taxon>Tracheophyta</taxon>
        <taxon>Spermatophyta</taxon>
        <taxon>Magnoliopsida</taxon>
        <taxon>eudicotyledons</taxon>
        <taxon>Gunneridae</taxon>
        <taxon>Pentapetalae</taxon>
        <taxon>asterids</taxon>
        <taxon>campanulids</taxon>
        <taxon>Escalloniales</taxon>
        <taxon>Escalloniaceae</taxon>
        <taxon>Escallonia</taxon>
    </lineage>
</organism>
<comment type="caution">
    <text evidence="2">The sequence shown here is derived from an EMBL/GenBank/DDBJ whole genome shotgun (WGS) entry which is preliminary data.</text>
</comment>
<name>A0AA88WBJ9_9ASTE</name>
<keyword evidence="3" id="KW-1185">Reference proteome</keyword>
<proteinExistence type="predicted"/>
<evidence type="ECO:0000313" key="2">
    <source>
        <dbReference type="EMBL" id="KAK3023664.1"/>
    </source>
</evidence>
<feature type="transmembrane region" description="Helical" evidence="1">
    <location>
        <begin position="122"/>
        <end position="142"/>
    </location>
</feature>
<reference evidence="2" key="1">
    <citation type="submission" date="2022-12" db="EMBL/GenBank/DDBJ databases">
        <title>Draft genome assemblies for two species of Escallonia (Escalloniales).</title>
        <authorList>
            <person name="Chanderbali A."/>
            <person name="Dervinis C."/>
            <person name="Anghel I."/>
            <person name="Soltis D."/>
            <person name="Soltis P."/>
            <person name="Zapata F."/>
        </authorList>
    </citation>
    <scope>NUCLEOTIDE SEQUENCE</scope>
    <source>
        <strain evidence="2">UCBG64.0493</strain>
        <tissue evidence="2">Leaf</tissue>
    </source>
</reference>
<gene>
    <name evidence="2" type="ORF">RJ639_043545</name>
</gene>
<accession>A0AA88WBJ9</accession>
<keyword evidence="1" id="KW-0812">Transmembrane</keyword>
<sequence length="148" mass="16150">MAPRFPQMLRRGNQTVIDPDRNLVPIVCTSDNPAIVPGSSIALKSSCASAGVAIANITREKSSRTAQNCWASSSEMPDIQGGQQAVGLGTRDLAGNSLDASHNDAVEFFFKSKGLQELYSHVEVYICVSIYVFAFLFEYTYLFDSFIV</sequence>
<dbReference type="Proteomes" id="UP001188597">
    <property type="component" value="Unassembled WGS sequence"/>
</dbReference>
<evidence type="ECO:0000313" key="3">
    <source>
        <dbReference type="Proteomes" id="UP001188597"/>
    </source>
</evidence>
<dbReference type="AlphaFoldDB" id="A0AA88WBJ9"/>
<keyword evidence="1" id="KW-1133">Transmembrane helix</keyword>
<protein>
    <submittedName>
        <fullName evidence="2">Uncharacterized protein</fullName>
    </submittedName>
</protein>
<dbReference type="EMBL" id="JAVXUP010000642">
    <property type="protein sequence ID" value="KAK3023664.1"/>
    <property type="molecule type" value="Genomic_DNA"/>
</dbReference>
<evidence type="ECO:0000256" key="1">
    <source>
        <dbReference type="SAM" id="Phobius"/>
    </source>
</evidence>